<keyword evidence="4" id="KW-1185">Reference proteome</keyword>
<dbReference type="InterPro" id="IPR055170">
    <property type="entry name" value="GFO_IDH_MocA-like_dom"/>
</dbReference>
<sequence length="329" mass="36614">MKLGIVGSGMIVHDVLPVLKRIPEIQLQAIFGLASDITVLEQLQDEYKIQEVFIEYEDFLASTEFDTVYIALPNNLHFAFSKQALEAGKHVICEKPFTSNLNELEQLIDIANQKPVFLLEAITNQYSPNYQAIRELMPELGAIKLIEANYSQYSSRYDAFKNGTILPAFDRSKSGGALMDLNSYNVHFVAGLLGAPNAVQYAANIEQAIDTSGILMFDYGSTKAVCIGAKDCAATSFVTIQGENGTIHVDGAANVLPEFTHYDRKSGTITNYNYEADKHRMYDEFVAFTKMLAANDVQQMQQRLEHSRNVMQILTQARISAGIIFPADE</sequence>
<feature type="domain" description="Gfo/Idh/MocA-like oxidoreductase N-terminal" evidence="1">
    <location>
        <begin position="2"/>
        <end position="117"/>
    </location>
</feature>
<dbReference type="InterPro" id="IPR036291">
    <property type="entry name" value="NAD(P)-bd_dom_sf"/>
</dbReference>
<dbReference type="SUPFAM" id="SSF51735">
    <property type="entry name" value="NAD(P)-binding Rossmann-fold domains"/>
    <property type="match status" value="1"/>
</dbReference>
<dbReference type="InParanoid" id="A0A5R8QDW3"/>
<reference evidence="3 4" key="1">
    <citation type="submission" date="2019-05" db="EMBL/GenBank/DDBJ databases">
        <title>Culicoidintestinum kansasii gen. nov., sp. nov. from the gastrointestinal tract of the biting midge, Culicoides sonorensis.</title>
        <authorList>
            <person name="Neupane S."/>
            <person name="Ghosh A."/>
            <person name="Gunther S."/>
            <person name="Martin K."/>
            <person name="Zurek L."/>
        </authorList>
    </citation>
    <scope>NUCLEOTIDE SEQUENCE [LARGE SCALE GENOMIC DNA]</scope>
    <source>
        <strain evidence="3 4">CS-1</strain>
    </source>
</reference>
<feature type="domain" description="GFO/IDH/MocA-like oxidoreductase" evidence="2">
    <location>
        <begin position="131"/>
        <end position="247"/>
    </location>
</feature>
<proteinExistence type="predicted"/>
<dbReference type="GO" id="GO:0000166">
    <property type="term" value="F:nucleotide binding"/>
    <property type="evidence" value="ECO:0007669"/>
    <property type="project" value="InterPro"/>
</dbReference>
<comment type="caution">
    <text evidence="3">The sequence shown here is derived from an EMBL/GenBank/DDBJ whole genome shotgun (WGS) entry which is preliminary data.</text>
</comment>
<dbReference type="Gene3D" id="3.30.360.10">
    <property type="entry name" value="Dihydrodipicolinate Reductase, domain 2"/>
    <property type="match status" value="1"/>
</dbReference>
<dbReference type="AlphaFoldDB" id="A0A5R8QDW3"/>
<dbReference type="Proteomes" id="UP000306912">
    <property type="component" value="Unassembled WGS sequence"/>
</dbReference>
<dbReference type="Gene3D" id="3.40.50.720">
    <property type="entry name" value="NAD(P)-binding Rossmann-like Domain"/>
    <property type="match status" value="1"/>
</dbReference>
<evidence type="ECO:0000313" key="3">
    <source>
        <dbReference type="EMBL" id="TLG74193.1"/>
    </source>
</evidence>
<gene>
    <name evidence="3" type="ORF">FEZ08_05670</name>
</gene>
<dbReference type="PANTHER" id="PTHR43054:SF1">
    <property type="entry name" value="SCYLLO-INOSITOL 2-DEHYDROGENASE (NADP(+)) IOLU"/>
    <property type="match status" value="1"/>
</dbReference>
<dbReference type="InterPro" id="IPR000683">
    <property type="entry name" value="Gfo/Idh/MocA-like_OxRdtase_N"/>
</dbReference>
<dbReference type="FunCoup" id="A0A5R8QDW3">
    <property type="interactions" value="130"/>
</dbReference>
<dbReference type="OrthoDB" id="9815825at2"/>
<dbReference type="RefSeq" id="WP_138190745.1">
    <property type="nucleotide sequence ID" value="NZ_VBWP01000004.1"/>
</dbReference>
<dbReference type="Pfam" id="PF22725">
    <property type="entry name" value="GFO_IDH_MocA_C3"/>
    <property type="match status" value="1"/>
</dbReference>
<dbReference type="SUPFAM" id="SSF55347">
    <property type="entry name" value="Glyceraldehyde-3-phosphate dehydrogenase-like, C-terminal domain"/>
    <property type="match status" value="1"/>
</dbReference>
<evidence type="ECO:0000259" key="2">
    <source>
        <dbReference type="Pfam" id="PF22725"/>
    </source>
</evidence>
<organism evidence="3 4">
    <name type="scientific">Culicoidibacter larvae</name>
    <dbReference type="NCBI Taxonomy" id="2579976"/>
    <lineage>
        <taxon>Bacteria</taxon>
        <taxon>Bacillati</taxon>
        <taxon>Bacillota</taxon>
        <taxon>Culicoidibacteria</taxon>
        <taxon>Culicoidibacterales</taxon>
        <taxon>Culicoidibacteraceae</taxon>
        <taxon>Culicoidibacter</taxon>
    </lineage>
</organism>
<dbReference type="EMBL" id="VBWP01000004">
    <property type="protein sequence ID" value="TLG74193.1"/>
    <property type="molecule type" value="Genomic_DNA"/>
</dbReference>
<accession>A0A5R8QDW3</accession>
<protein>
    <submittedName>
        <fullName evidence="3">Gfo/Idh/MocA family oxidoreductase</fullName>
    </submittedName>
</protein>
<evidence type="ECO:0000259" key="1">
    <source>
        <dbReference type="Pfam" id="PF01408"/>
    </source>
</evidence>
<dbReference type="Pfam" id="PF01408">
    <property type="entry name" value="GFO_IDH_MocA"/>
    <property type="match status" value="1"/>
</dbReference>
<name>A0A5R8QDW3_9FIRM</name>
<dbReference type="PANTHER" id="PTHR43054">
    <property type="match status" value="1"/>
</dbReference>
<evidence type="ECO:0000313" key="4">
    <source>
        <dbReference type="Proteomes" id="UP000306912"/>
    </source>
</evidence>